<feature type="transmembrane region" description="Helical" evidence="1">
    <location>
        <begin position="55"/>
        <end position="72"/>
    </location>
</feature>
<dbReference type="GeneID" id="64672623"/>
<keyword evidence="1" id="KW-1133">Transmembrane helix</keyword>
<keyword evidence="1" id="KW-0472">Membrane</keyword>
<evidence type="ECO:0000256" key="1">
    <source>
        <dbReference type="SAM" id="Phobius"/>
    </source>
</evidence>
<dbReference type="RefSeq" id="XP_041234433.1">
    <property type="nucleotide sequence ID" value="XM_041378325.1"/>
</dbReference>
<comment type="caution">
    <text evidence="3">The sequence shown here is derived from an EMBL/GenBank/DDBJ whole genome shotgun (WGS) entry which is preliminary data.</text>
</comment>
<evidence type="ECO:0000313" key="4">
    <source>
        <dbReference type="Proteomes" id="UP001195769"/>
    </source>
</evidence>
<evidence type="ECO:0000313" key="3">
    <source>
        <dbReference type="EMBL" id="KAG1908858.1"/>
    </source>
</evidence>
<organism evidence="3 4">
    <name type="scientific">Suillus fuscotomentosus</name>
    <dbReference type="NCBI Taxonomy" id="1912939"/>
    <lineage>
        <taxon>Eukaryota</taxon>
        <taxon>Fungi</taxon>
        <taxon>Dikarya</taxon>
        <taxon>Basidiomycota</taxon>
        <taxon>Agaricomycotina</taxon>
        <taxon>Agaricomycetes</taxon>
        <taxon>Agaricomycetidae</taxon>
        <taxon>Boletales</taxon>
        <taxon>Suillineae</taxon>
        <taxon>Suillaceae</taxon>
        <taxon>Suillus</taxon>
    </lineage>
</organism>
<dbReference type="EMBL" id="JABBWK010000001">
    <property type="protein sequence ID" value="KAG1908858.1"/>
    <property type="molecule type" value="Genomic_DNA"/>
</dbReference>
<feature type="signal peptide" evidence="2">
    <location>
        <begin position="1"/>
        <end position="18"/>
    </location>
</feature>
<accession>A0AAD4EME1</accession>
<sequence length="76" mass="8520">MLGFQKLLCYVTLWQAGAVPSASFSPCCACPAPPARQIPDPTPSRSFVFQYDNTIRLYSPPFTLFAVFLYLLPIHH</sequence>
<evidence type="ECO:0008006" key="5">
    <source>
        <dbReference type="Google" id="ProtNLM"/>
    </source>
</evidence>
<gene>
    <name evidence="3" type="ORF">F5891DRAFT_995315</name>
</gene>
<reference evidence="3" key="1">
    <citation type="journal article" date="2020" name="New Phytol.">
        <title>Comparative genomics reveals dynamic genome evolution in host specialist ectomycorrhizal fungi.</title>
        <authorList>
            <person name="Lofgren L.A."/>
            <person name="Nguyen N.H."/>
            <person name="Vilgalys R."/>
            <person name="Ruytinx J."/>
            <person name="Liao H.L."/>
            <person name="Branco S."/>
            <person name="Kuo A."/>
            <person name="LaButti K."/>
            <person name="Lipzen A."/>
            <person name="Andreopoulos W."/>
            <person name="Pangilinan J."/>
            <person name="Riley R."/>
            <person name="Hundley H."/>
            <person name="Na H."/>
            <person name="Barry K."/>
            <person name="Grigoriev I.V."/>
            <person name="Stajich J.E."/>
            <person name="Kennedy P.G."/>
        </authorList>
    </citation>
    <scope>NUCLEOTIDE SEQUENCE</scope>
    <source>
        <strain evidence="3">FC203</strain>
    </source>
</reference>
<feature type="chain" id="PRO_5042023981" description="Secreted protein" evidence="2">
    <location>
        <begin position="19"/>
        <end position="76"/>
    </location>
</feature>
<dbReference type="Proteomes" id="UP001195769">
    <property type="component" value="Unassembled WGS sequence"/>
</dbReference>
<protein>
    <recommendedName>
        <fullName evidence="5">Secreted protein</fullName>
    </recommendedName>
</protein>
<keyword evidence="4" id="KW-1185">Reference proteome</keyword>
<keyword evidence="2" id="KW-0732">Signal</keyword>
<evidence type="ECO:0000256" key="2">
    <source>
        <dbReference type="SAM" id="SignalP"/>
    </source>
</evidence>
<proteinExistence type="predicted"/>
<keyword evidence="1" id="KW-0812">Transmembrane</keyword>
<name>A0AAD4EME1_9AGAM</name>
<dbReference type="AlphaFoldDB" id="A0AAD4EME1"/>